<protein>
    <submittedName>
        <fullName evidence="1">Uncharacterized protein</fullName>
    </submittedName>
</protein>
<keyword evidence="2" id="KW-1185">Reference proteome</keyword>
<proteinExistence type="predicted"/>
<accession>A0ABQ8AXL9</accession>
<dbReference type="InterPro" id="IPR018247">
    <property type="entry name" value="EF_Hand_1_Ca_BS"/>
</dbReference>
<gene>
    <name evidence="1" type="ORF">HID58_046590</name>
</gene>
<reference evidence="1 2" key="1">
    <citation type="submission" date="2021-05" db="EMBL/GenBank/DDBJ databases">
        <title>Genome Assembly of Synthetic Allotetraploid Brassica napus Reveals Homoeologous Exchanges between Subgenomes.</title>
        <authorList>
            <person name="Davis J.T."/>
        </authorList>
    </citation>
    <scope>NUCLEOTIDE SEQUENCE [LARGE SCALE GENOMIC DNA]</scope>
    <source>
        <strain evidence="2">cv. Da-Ae</strain>
        <tissue evidence="1">Seedling</tissue>
    </source>
</reference>
<feature type="non-terminal residue" evidence="1">
    <location>
        <position position="571"/>
    </location>
</feature>
<organism evidence="1 2">
    <name type="scientific">Brassica napus</name>
    <name type="common">Rape</name>
    <dbReference type="NCBI Taxonomy" id="3708"/>
    <lineage>
        <taxon>Eukaryota</taxon>
        <taxon>Viridiplantae</taxon>
        <taxon>Streptophyta</taxon>
        <taxon>Embryophyta</taxon>
        <taxon>Tracheophyta</taxon>
        <taxon>Spermatophyta</taxon>
        <taxon>Magnoliopsida</taxon>
        <taxon>eudicotyledons</taxon>
        <taxon>Gunneridae</taxon>
        <taxon>Pentapetalae</taxon>
        <taxon>rosids</taxon>
        <taxon>malvids</taxon>
        <taxon>Brassicales</taxon>
        <taxon>Brassicaceae</taxon>
        <taxon>Brassiceae</taxon>
        <taxon>Brassica</taxon>
    </lineage>
</organism>
<name>A0ABQ8AXL9_BRANA</name>
<sequence>MYYTIATYTPSAFRKRYTGLKRIRFQISSSNMEEQKMKLGLHTDLTRTQRDDKVLMDLRDWDPGNRWRSGDYGCFGVIYSRGIKGSRQIWEGDQSNLGKVLVRTIQRIGLTDIRFRGSQFKESDDGVAWILIWIFFIMRSHESSGITLDRLTKRILFFYARIETNTYRFDLIRVKCCLKILRIIWIHGDNHAFTVEIFGTKEGIGSRVEEREDGELQRSEARVGRGIQTAEVAQQHLPSQEFQEELAKTQATAAAVDADADTDKVMEMDEIRAVFLEHGVDMDAVDDLPECSEGEMEEALRELEQASGEETRKDGEVANVKDEKDMAEGDVGKKHRTRKSLFKPTISTAVSTKMRIAKALVSPRKRAAGKTGTRHGETVCGSQKNEGLQYDVTRIDLCLVVTKALWFYRVSSYDNLLHLIGHCLWCRNTTLMLWSGVTERACWFKKAGQQNTFIFVCFNLPWATVASWNGLLVWVLGWWFQAQYLDAFTLPGLIKPITEGTCHAGNGLKPRESIVVDSNTFTGEFAASYAMGLLIKENKSGQLQVRKGIIRNGILDHVYFGMVEILDWQIH</sequence>
<dbReference type="PROSITE" id="PS00018">
    <property type="entry name" value="EF_HAND_1"/>
    <property type="match status" value="1"/>
</dbReference>
<comment type="caution">
    <text evidence="1">The sequence shown here is derived from an EMBL/GenBank/DDBJ whole genome shotgun (WGS) entry which is preliminary data.</text>
</comment>
<evidence type="ECO:0000313" key="1">
    <source>
        <dbReference type="EMBL" id="KAH0897022.1"/>
    </source>
</evidence>
<dbReference type="Proteomes" id="UP000824890">
    <property type="component" value="Unassembled WGS sequence"/>
</dbReference>
<evidence type="ECO:0000313" key="2">
    <source>
        <dbReference type="Proteomes" id="UP000824890"/>
    </source>
</evidence>
<dbReference type="EMBL" id="JAGKQM010000012">
    <property type="protein sequence ID" value="KAH0897022.1"/>
    <property type="molecule type" value="Genomic_DNA"/>
</dbReference>